<dbReference type="InterPro" id="IPR004875">
    <property type="entry name" value="DDE_SF_endonuclease_dom"/>
</dbReference>
<evidence type="ECO:0000256" key="2">
    <source>
        <dbReference type="SAM" id="MobiDB-lite"/>
    </source>
</evidence>
<accession>A0AAE9WEA9</accession>
<dbReference type="Gene3D" id="1.10.10.60">
    <property type="entry name" value="Homeodomain-like"/>
    <property type="match status" value="2"/>
</dbReference>
<evidence type="ECO:0000313" key="4">
    <source>
        <dbReference type="EMBL" id="WBW74308.1"/>
    </source>
</evidence>
<dbReference type="PROSITE" id="PS51253">
    <property type="entry name" value="HTH_CENPB"/>
    <property type="match status" value="1"/>
</dbReference>
<dbReference type="Proteomes" id="UP001212411">
    <property type="component" value="Chromosome 2"/>
</dbReference>
<dbReference type="Pfam" id="PF03221">
    <property type="entry name" value="HTH_Tnp_Tc5"/>
    <property type="match status" value="1"/>
</dbReference>
<evidence type="ECO:0000313" key="5">
    <source>
        <dbReference type="Proteomes" id="UP001212411"/>
    </source>
</evidence>
<feature type="compositionally biased region" description="Low complexity" evidence="2">
    <location>
        <begin position="171"/>
        <end position="184"/>
    </location>
</feature>
<dbReference type="InterPro" id="IPR009057">
    <property type="entry name" value="Homeodomain-like_sf"/>
</dbReference>
<evidence type="ECO:0000259" key="3">
    <source>
        <dbReference type="PROSITE" id="PS51253"/>
    </source>
</evidence>
<keyword evidence="1" id="KW-0238">DNA-binding</keyword>
<dbReference type="EMBL" id="CP115612">
    <property type="protein sequence ID" value="WBW74308.1"/>
    <property type="molecule type" value="Genomic_DNA"/>
</dbReference>
<dbReference type="SMART" id="SM00674">
    <property type="entry name" value="CENPB"/>
    <property type="match status" value="1"/>
</dbReference>
<dbReference type="GO" id="GO:0003677">
    <property type="term" value="F:DNA binding"/>
    <property type="evidence" value="ECO:0007669"/>
    <property type="project" value="UniProtKB-KW"/>
</dbReference>
<protein>
    <submittedName>
        <fullName evidence="4">ARS-binding protein</fullName>
    </submittedName>
</protein>
<dbReference type="AlphaFoldDB" id="A0AAE9WEA9"/>
<gene>
    <name evidence="4" type="ORF">SOMG_03771</name>
</gene>
<dbReference type="InterPro" id="IPR006600">
    <property type="entry name" value="HTH_CenpB_DNA-bd_dom"/>
</dbReference>
<feature type="domain" description="HTH CENPB-type" evidence="3">
    <location>
        <begin position="70"/>
        <end position="145"/>
    </location>
</feature>
<feature type="region of interest" description="Disordered" evidence="2">
    <location>
        <begin position="171"/>
        <end position="202"/>
    </location>
</feature>
<dbReference type="GeneID" id="80877249"/>
<sequence length="570" mass="65773">MPPVRRQAITIAEKKAIRNFYNGFESKPGQKAIKEWFEDTFQKNISQATISTVLSLKYDYLDHTDIVNEGAVKLRPAKFPVLENALAEWRLRMEQQNVSVSSESIRHAAMELWKEIPVYQNQPPPAFSNGWLEKFKKRHPFLTQKEVFTTTSSQLSPQEVLRPVSLQQVSHNSLESAESSSHTHTQNHLPLPNRPPILDDTGSQPVSDVVRIHELKNRYAVRDIYNMDEISFFWKLTPKRIIRKNNVAGVERNKAFVTVTICCNADGTERLPLWIIGYSKEPRAFRAAKIPPHNLNIIWRHNGVAMMSDSIMEEWLRWFDSQMEGRSVLLLLDTSSVHQTSIENIRNSKYPLNNVLVVLLPPNMTSISNPCEQGINKTFKAHYRRFWIYDILLKTEKDINPLHSVNILQAVRWMVDIWDYQIEPATIAGYFRRSGVLGPLLEAEPEPFETSRIVSQLQQTVSRFDPQKTADIENFIDPPEELSQDRNGQLVSQIAAQFLPDRDFETDEDEIIEPSVSLKDASKALDVILKFEQQQDFGDLNFIKTLNVYKKSHNIKIEKSSKMEFINSLF</sequence>
<organism evidence="4 5">
    <name type="scientific">Schizosaccharomyces osmophilus</name>
    <dbReference type="NCBI Taxonomy" id="2545709"/>
    <lineage>
        <taxon>Eukaryota</taxon>
        <taxon>Fungi</taxon>
        <taxon>Dikarya</taxon>
        <taxon>Ascomycota</taxon>
        <taxon>Taphrinomycotina</taxon>
        <taxon>Schizosaccharomycetes</taxon>
        <taxon>Schizosaccharomycetales</taxon>
        <taxon>Schizosaccharomycetaceae</taxon>
        <taxon>Schizosaccharomyces</taxon>
    </lineage>
</organism>
<dbReference type="KEGG" id="som:SOMG_03771"/>
<dbReference type="SUPFAM" id="SSF46689">
    <property type="entry name" value="Homeodomain-like"/>
    <property type="match status" value="2"/>
</dbReference>
<dbReference type="Pfam" id="PF18107">
    <property type="entry name" value="HTH_ABP1_N"/>
    <property type="match status" value="1"/>
</dbReference>
<proteinExistence type="predicted"/>
<reference evidence="4 5" key="1">
    <citation type="journal article" date="2023" name="G3 (Bethesda)">
        <title>A high-quality reference genome for the fission yeast Schizosaccharomyces osmophilus.</title>
        <authorList>
            <person name="Jia G.S."/>
            <person name="Zhang W.C."/>
            <person name="Liang Y."/>
            <person name="Liu X.H."/>
            <person name="Rhind N."/>
            <person name="Pidoux A."/>
            <person name="Brysch-Herzberg M."/>
            <person name="Du L.L."/>
        </authorList>
    </citation>
    <scope>NUCLEOTIDE SEQUENCE [LARGE SCALE GENOMIC DNA]</scope>
    <source>
        <strain evidence="4 5">CBS 15793</strain>
    </source>
</reference>
<dbReference type="RefSeq" id="XP_056038551.1">
    <property type="nucleotide sequence ID" value="XM_056182560.1"/>
</dbReference>
<name>A0AAE9WEA9_9SCHI</name>
<dbReference type="GO" id="GO:0005634">
    <property type="term" value="C:nucleus"/>
    <property type="evidence" value="ECO:0007669"/>
    <property type="project" value="TreeGrafter"/>
</dbReference>
<dbReference type="PANTHER" id="PTHR19303:SF73">
    <property type="entry name" value="PROTEIN PDC2"/>
    <property type="match status" value="1"/>
</dbReference>
<dbReference type="InterPro" id="IPR050863">
    <property type="entry name" value="CenT-Element_Derived"/>
</dbReference>
<dbReference type="PANTHER" id="PTHR19303">
    <property type="entry name" value="TRANSPOSON"/>
    <property type="match status" value="1"/>
</dbReference>
<keyword evidence="5" id="KW-1185">Reference proteome</keyword>
<dbReference type="Pfam" id="PF03184">
    <property type="entry name" value="DDE_1"/>
    <property type="match status" value="1"/>
</dbReference>
<evidence type="ECO:0000256" key="1">
    <source>
        <dbReference type="ARBA" id="ARBA00023125"/>
    </source>
</evidence>
<dbReference type="InterPro" id="IPR041188">
    <property type="entry name" value="HTH_ABP1_N"/>
</dbReference>